<dbReference type="InterPro" id="IPR022781">
    <property type="entry name" value="Flagellar_biosynth_FliO"/>
</dbReference>
<evidence type="ECO:0000256" key="7">
    <source>
        <dbReference type="SAM" id="Phobius"/>
    </source>
</evidence>
<evidence type="ECO:0000256" key="4">
    <source>
        <dbReference type="ARBA" id="ARBA00022989"/>
    </source>
</evidence>
<feature type="transmembrane region" description="Helical" evidence="7">
    <location>
        <begin position="6"/>
        <end position="22"/>
    </location>
</feature>
<proteinExistence type="predicted"/>
<keyword evidence="2" id="KW-1003">Cell membrane</keyword>
<keyword evidence="4 7" id="KW-1133">Transmembrane helix</keyword>
<evidence type="ECO:0000256" key="2">
    <source>
        <dbReference type="ARBA" id="ARBA00022475"/>
    </source>
</evidence>
<reference evidence="9" key="1">
    <citation type="journal article" date="2019" name="Int. J. Syst. Evol. Microbiol.">
        <title>The Global Catalogue of Microorganisms (GCM) 10K type strain sequencing project: providing services to taxonomists for standard genome sequencing and annotation.</title>
        <authorList>
            <consortium name="The Broad Institute Genomics Platform"/>
            <consortium name="The Broad Institute Genome Sequencing Center for Infectious Disease"/>
            <person name="Wu L."/>
            <person name="Ma J."/>
        </authorList>
    </citation>
    <scope>NUCLEOTIDE SEQUENCE [LARGE SCALE GENOMIC DNA]</scope>
    <source>
        <strain evidence="9">CCUG 54518</strain>
    </source>
</reference>
<comment type="subcellular location">
    <subcellularLocation>
        <location evidence="1">Cell membrane</location>
    </subcellularLocation>
</comment>
<sequence>MFQNALPAIGLLVLMMLVAWMLQRYKRHLPGRLGQTGVPMQVTGGLSLGPQHRLVSVRIGEGPGQVHMVLGVAPGSITTVTTLPSGDTAGPASSGPGFAEQLAALASPKERA</sequence>
<protein>
    <submittedName>
        <fullName evidence="8">FliO/MopB family protein</fullName>
    </submittedName>
</protein>
<keyword evidence="3 7" id="KW-0812">Transmembrane</keyword>
<comment type="caution">
    <text evidence="8">The sequence shown here is derived from an EMBL/GenBank/DDBJ whole genome shotgun (WGS) entry which is preliminary data.</text>
</comment>
<accession>A0ABW2RE89</accession>
<evidence type="ECO:0000256" key="6">
    <source>
        <dbReference type="SAM" id="MobiDB-lite"/>
    </source>
</evidence>
<evidence type="ECO:0000256" key="5">
    <source>
        <dbReference type="ARBA" id="ARBA00023136"/>
    </source>
</evidence>
<keyword evidence="9" id="KW-1185">Reference proteome</keyword>
<dbReference type="Pfam" id="PF04347">
    <property type="entry name" value="FliO"/>
    <property type="match status" value="1"/>
</dbReference>
<keyword evidence="5 7" id="KW-0472">Membrane</keyword>
<name>A0ABW2RE89_9BURK</name>
<evidence type="ECO:0000313" key="8">
    <source>
        <dbReference type="EMBL" id="MFC7436421.1"/>
    </source>
</evidence>
<organism evidence="8 9">
    <name type="scientific">Hydrogenophaga bisanensis</name>
    <dbReference type="NCBI Taxonomy" id="439611"/>
    <lineage>
        <taxon>Bacteria</taxon>
        <taxon>Pseudomonadati</taxon>
        <taxon>Pseudomonadota</taxon>
        <taxon>Betaproteobacteria</taxon>
        <taxon>Burkholderiales</taxon>
        <taxon>Comamonadaceae</taxon>
        <taxon>Hydrogenophaga</taxon>
    </lineage>
</organism>
<gene>
    <name evidence="8" type="ORF">ACFQNJ_18090</name>
</gene>
<evidence type="ECO:0000256" key="3">
    <source>
        <dbReference type="ARBA" id="ARBA00022692"/>
    </source>
</evidence>
<evidence type="ECO:0000256" key="1">
    <source>
        <dbReference type="ARBA" id="ARBA00004236"/>
    </source>
</evidence>
<dbReference type="Proteomes" id="UP001596495">
    <property type="component" value="Unassembled WGS sequence"/>
</dbReference>
<feature type="region of interest" description="Disordered" evidence="6">
    <location>
        <begin position="81"/>
        <end position="112"/>
    </location>
</feature>
<dbReference type="EMBL" id="JBHTBX010000018">
    <property type="protein sequence ID" value="MFC7436421.1"/>
    <property type="molecule type" value="Genomic_DNA"/>
</dbReference>
<dbReference type="RefSeq" id="WP_382260044.1">
    <property type="nucleotide sequence ID" value="NZ_JBHTBX010000018.1"/>
</dbReference>
<evidence type="ECO:0000313" key="9">
    <source>
        <dbReference type="Proteomes" id="UP001596495"/>
    </source>
</evidence>